<feature type="region of interest" description="Disordered" evidence="1">
    <location>
        <begin position="121"/>
        <end position="169"/>
    </location>
</feature>
<feature type="compositionally biased region" description="Basic and acidic residues" evidence="1">
    <location>
        <begin position="132"/>
        <end position="144"/>
    </location>
</feature>
<keyword evidence="3" id="KW-1185">Reference proteome</keyword>
<evidence type="ECO:0000256" key="1">
    <source>
        <dbReference type="SAM" id="MobiDB-lite"/>
    </source>
</evidence>
<evidence type="ECO:0000313" key="2">
    <source>
        <dbReference type="EMBL" id="SKB32676.1"/>
    </source>
</evidence>
<dbReference type="OrthoDB" id="7211084at2"/>
<sequence length="300" mass="33169">MSRIRSVHPGFFTDEDIVTVSMAARLCLIGLGIEADDKGVFEWKPVRLKMRLFPVDAVDMAALLDELVEAGLVRDYDFDGRRYGAIRNFRKHQKPKTPNDIHPAPDEILDFVALAAPISEKKRRKPDPFPQKGEKPRQMEDGGWRMESSVPSEPRGDDPPQHQPPAPIDIAKSIFDGGVAMLRRQGFREPKAREIVGKWRKLAASDGIVLSCLSRAQSENPSDLVAWMIAAIASEKGRLNDESSTPGPPADPRGRTERAAMAAFGLDPELGHDPPHSDAARQAPRSDRNRAALPHAGDER</sequence>
<feature type="region of interest" description="Disordered" evidence="1">
    <location>
        <begin position="235"/>
        <end position="300"/>
    </location>
</feature>
<name>A0A1T5ACN5_9SPHN</name>
<feature type="compositionally biased region" description="Basic and acidic residues" evidence="1">
    <location>
        <begin position="269"/>
        <end position="300"/>
    </location>
</feature>
<organism evidence="2 3">
    <name type="scientific">Sphingopyxis flava</name>
    <dbReference type="NCBI Taxonomy" id="1507287"/>
    <lineage>
        <taxon>Bacteria</taxon>
        <taxon>Pseudomonadati</taxon>
        <taxon>Pseudomonadota</taxon>
        <taxon>Alphaproteobacteria</taxon>
        <taxon>Sphingomonadales</taxon>
        <taxon>Sphingomonadaceae</taxon>
        <taxon>Sphingopyxis</taxon>
    </lineage>
</organism>
<dbReference type="EMBL" id="FUYP01000003">
    <property type="protein sequence ID" value="SKB32676.1"/>
    <property type="molecule type" value="Genomic_DNA"/>
</dbReference>
<evidence type="ECO:0000313" key="3">
    <source>
        <dbReference type="Proteomes" id="UP000190044"/>
    </source>
</evidence>
<accession>A0A1T5ACN5</accession>
<reference evidence="3" key="1">
    <citation type="submission" date="2017-02" db="EMBL/GenBank/DDBJ databases">
        <authorList>
            <person name="Varghese N."/>
            <person name="Submissions S."/>
        </authorList>
    </citation>
    <scope>NUCLEOTIDE SEQUENCE [LARGE SCALE GENOMIC DNA]</scope>
    <source>
        <strain evidence="3">R11H</strain>
    </source>
</reference>
<gene>
    <name evidence="2" type="ORF">SAMN06295937_1003100</name>
</gene>
<dbReference type="Proteomes" id="UP000190044">
    <property type="component" value="Unassembled WGS sequence"/>
</dbReference>
<protein>
    <recommendedName>
        <fullName evidence="4">DUF1376 domain-containing protein</fullName>
    </recommendedName>
</protein>
<evidence type="ECO:0008006" key="4">
    <source>
        <dbReference type="Google" id="ProtNLM"/>
    </source>
</evidence>
<dbReference type="AlphaFoldDB" id="A0A1T5ACN5"/>
<dbReference type="RefSeq" id="WP_079637289.1">
    <property type="nucleotide sequence ID" value="NZ_FUYP01000003.1"/>
</dbReference>
<proteinExistence type="predicted"/>